<name>A0ABY0V6X7_9ACTO</name>
<evidence type="ECO:0000313" key="1">
    <source>
        <dbReference type="EMBL" id="SDT91853.1"/>
    </source>
</evidence>
<organism evidence="1 2">
    <name type="scientific">Schaalia radingae</name>
    <dbReference type="NCBI Taxonomy" id="131110"/>
    <lineage>
        <taxon>Bacteria</taxon>
        <taxon>Bacillati</taxon>
        <taxon>Actinomycetota</taxon>
        <taxon>Actinomycetes</taxon>
        <taxon>Actinomycetales</taxon>
        <taxon>Actinomycetaceae</taxon>
        <taxon>Schaalia</taxon>
    </lineage>
</organism>
<gene>
    <name evidence="1" type="ORF">SAMN04489714_0883</name>
</gene>
<reference evidence="1 2" key="1">
    <citation type="submission" date="2016-10" db="EMBL/GenBank/DDBJ databases">
        <authorList>
            <person name="Varghese N."/>
            <person name="Submissions S."/>
        </authorList>
    </citation>
    <scope>NUCLEOTIDE SEQUENCE [LARGE SCALE GENOMIC DNA]</scope>
    <source>
        <strain evidence="1 2">DSM 9169</strain>
    </source>
</reference>
<sequence>MKSACNRPVCGVCGQRLVKNGKTSSRRTRWRCLACGSSAVKSRPDMSARAQADLFIKWLLEGYSVSQLGVAKTSFATKCAWCWQVEVPKPSVTGEVYDQVLLDGIYLAYGWCLITATNGEKIIAWQWCQRENSAAYQALMNRLPAPTVVVTDGGVGIIKALRLTWPESHIQRCLLGLLRVWLTVFLLIFRPQGMRLVP</sequence>
<accession>A0ABY0V6X7</accession>
<evidence type="ECO:0000313" key="2">
    <source>
        <dbReference type="Proteomes" id="UP000198976"/>
    </source>
</evidence>
<proteinExistence type="predicted"/>
<dbReference type="EMBL" id="LT629792">
    <property type="protein sequence ID" value="SDT91853.1"/>
    <property type="molecule type" value="Genomic_DNA"/>
</dbReference>
<dbReference type="Proteomes" id="UP000198976">
    <property type="component" value="Chromosome I"/>
</dbReference>
<protein>
    <recommendedName>
        <fullName evidence="3">Transposase</fullName>
    </recommendedName>
</protein>
<evidence type="ECO:0008006" key="3">
    <source>
        <dbReference type="Google" id="ProtNLM"/>
    </source>
</evidence>
<keyword evidence="2" id="KW-1185">Reference proteome</keyword>